<dbReference type="KEGG" id="carl:PXC00_06380"/>
<gene>
    <name evidence="1" type="ORF">PXC00_06380</name>
</gene>
<dbReference type="RefSeq" id="WP_275846589.1">
    <property type="nucleotide sequence ID" value="NZ_CP135996.1"/>
</dbReference>
<evidence type="ECO:0008006" key="3">
    <source>
        <dbReference type="Google" id="ProtNLM"/>
    </source>
</evidence>
<accession>A0AA97DBP1</accession>
<evidence type="ECO:0000313" key="1">
    <source>
        <dbReference type="EMBL" id="WOC33489.1"/>
    </source>
</evidence>
<dbReference type="AlphaFoldDB" id="A0AA97DBP1"/>
<keyword evidence="2" id="KW-1185">Reference proteome</keyword>
<organism evidence="1 2">
    <name type="scientific">Caproicibacterium argilliputei</name>
    <dbReference type="NCBI Taxonomy" id="3030016"/>
    <lineage>
        <taxon>Bacteria</taxon>
        <taxon>Bacillati</taxon>
        <taxon>Bacillota</taxon>
        <taxon>Clostridia</taxon>
        <taxon>Eubacteriales</taxon>
        <taxon>Oscillospiraceae</taxon>
        <taxon>Caproicibacterium</taxon>
    </lineage>
</organism>
<reference evidence="1" key="2">
    <citation type="submission" date="2024-06" db="EMBL/GenBank/DDBJ databases">
        <title>Caproicibacterium argilliputei sp. nov, a novel caproic acid producing anaerobic bacterium isolated from pit mud.</title>
        <authorList>
            <person name="Xia S."/>
        </authorList>
    </citation>
    <scope>NUCLEOTIDE SEQUENCE</scope>
    <source>
        <strain evidence="1">ZCY20-5</strain>
    </source>
</reference>
<evidence type="ECO:0000313" key="2">
    <source>
        <dbReference type="Proteomes" id="UP001300604"/>
    </source>
</evidence>
<proteinExistence type="predicted"/>
<dbReference type="EMBL" id="CP135996">
    <property type="protein sequence ID" value="WOC33489.1"/>
    <property type="molecule type" value="Genomic_DNA"/>
</dbReference>
<protein>
    <recommendedName>
        <fullName evidence="3">Phage tail protein</fullName>
    </recommendedName>
</protein>
<name>A0AA97DBP1_9FIRM</name>
<reference evidence="1" key="1">
    <citation type="submission" date="2023-09" db="EMBL/GenBank/DDBJ databases">
        <authorList>
            <person name="Zeng C."/>
        </authorList>
    </citation>
    <scope>NUCLEOTIDE SEQUENCE</scope>
    <source>
        <strain evidence="1">ZCY20-5</strain>
    </source>
</reference>
<dbReference type="Proteomes" id="UP001300604">
    <property type="component" value="Chromosome"/>
</dbReference>
<sequence>MADETNTITQYRRKLLAQITSGTITAIPKVKYIAVGTGGLNSDGTPKVPPASQTDLENELKRFDVGTPTFPVDTTARYTVDIHETDADIDGQYLSEFALVDEAGKLCAIRNTMKKGKSAGEQLTITMDDVF</sequence>